<dbReference type="InterPro" id="IPR011419">
    <property type="entry name" value="ATP12_ATP_synth-F1-assembly"/>
</dbReference>
<dbReference type="PANTHER" id="PTHR21013">
    <property type="entry name" value="ATP SYNTHASE MITOCHONDRIAL F1 COMPLEX ASSEMBLY FACTOR 2/ATP12 PROTEIN, MITOCHONDRIAL PRECURSOR"/>
    <property type="match status" value="1"/>
</dbReference>
<evidence type="ECO:0000256" key="5">
    <source>
        <dbReference type="ARBA" id="ARBA00023186"/>
    </source>
</evidence>
<dbReference type="GO" id="GO:0005739">
    <property type="term" value="C:mitochondrion"/>
    <property type="evidence" value="ECO:0007669"/>
    <property type="project" value="UniProtKB-SubCell"/>
</dbReference>
<dbReference type="EMBL" id="JABXXO010000005">
    <property type="protein sequence ID" value="KAF7777541.1"/>
    <property type="molecule type" value="Genomic_DNA"/>
</dbReference>
<evidence type="ECO:0000256" key="4">
    <source>
        <dbReference type="ARBA" id="ARBA00023128"/>
    </source>
</evidence>
<comment type="subcellular location">
    <subcellularLocation>
        <location evidence="1">Mitochondrion</location>
    </subcellularLocation>
</comment>
<keyword evidence="5" id="KW-0143">Chaperone</keyword>
<evidence type="ECO:0000256" key="1">
    <source>
        <dbReference type="ARBA" id="ARBA00004173"/>
    </source>
</evidence>
<accession>A0A8H7F5D9</accession>
<evidence type="ECO:0000256" key="2">
    <source>
        <dbReference type="ARBA" id="ARBA00008231"/>
    </source>
</evidence>
<dbReference type="InterPro" id="IPR023335">
    <property type="entry name" value="ATP12_ortho_dom_sf"/>
</dbReference>
<comment type="similarity">
    <text evidence="2">Belongs to the ATP12 family.</text>
</comment>
<dbReference type="GO" id="GO:0033615">
    <property type="term" value="P:mitochondrial proton-transporting ATP synthase complex assembly"/>
    <property type="evidence" value="ECO:0007669"/>
    <property type="project" value="TreeGrafter"/>
</dbReference>
<evidence type="ECO:0000313" key="7">
    <source>
        <dbReference type="Proteomes" id="UP000629468"/>
    </source>
</evidence>
<sequence length="297" mass="33486">MLPLRRHVLSHIANRAGPSFLHRLNLPNQSLTALRWQSTTSPPVNEGPAVTQTNRAEATMKRFWKKVDIEKRGDSLAVTLDTRPLKTPSGTPLFVPSSKDLLATLIAAEWDHQTTLIKPHALPMTSLASRAIDGMSDASTRAEVQETLLNYLDTDTICFWEDSTPQLERLQAEHWDPLFEWVEKTFAVQLSKNTSILFNEQPRDTRVKLGNVLKNFDQWQMAAMERATYTTKSFIIALALVFRSLTPEQAALAASVEVNSQIERWGEVEDTHDVDYHDVRRHLSSAALLLCNSSKDA</sequence>
<organism evidence="6 7">
    <name type="scientific">Agaricus bisporus var. burnettii</name>
    <dbReference type="NCBI Taxonomy" id="192524"/>
    <lineage>
        <taxon>Eukaryota</taxon>
        <taxon>Fungi</taxon>
        <taxon>Dikarya</taxon>
        <taxon>Basidiomycota</taxon>
        <taxon>Agaricomycotina</taxon>
        <taxon>Agaricomycetes</taxon>
        <taxon>Agaricomycetidae</taxon>
        <taxon>Agaricales</taxon>
        <taxon>Agaricineae</taxon>
        <taxon>Agaricaceae</taxon>
        <taxon>Agaricus</taxon>
    </lineage>
</organism>
<name>A0A8H7F5D9_AGABI</name>
<dbReference type="AlphaFoldDB" id="A0A8H7F5D9"/>
<protein>
    <recommendedName>
        <fullName evidence="8">ATP12-domain-containing protein</fullName>
    </recommendedName>
</protein>
<dbReference type="Gene3D" id="3.30.2180.10">
    <property type="entry name" value="ATP12-like"/>
    <property type="match status" value="1"/>
</dbReference>
<dbReference type="Pfam" id="PF07542">
    <property type="entry name" value="ATP12"/>
    <property type="match status" value="1"/>
</dbReference>
<evidence type="ECO:0008006" key="8">
    <source>
        <dbReference type="Google" id="ProtNLM"/>
    </source>
</evidence>
<comment type="caution">
    <text evidence="6">The sequence shown here is derived from an EMBL/GenBank/DDBJ whole genome shotgun (WGS) entry which is preliminary data.</text>
</comment>
<evidence type="ECO:0000256" key="3">
    <source>
        <dbReference type="ARBA" id="ARBA00022946"/>
    </source>
</evidence>
<keyword evidence="3" id="KW-0809">Transit peptide</keyword>
<keyword evidence="4" id="KW-0496">Mitochondrion</keyword>
<reference evidence="6 7" key="1">
    <citation type="journal article" name="Sci. Rep.">
        <title>Telomere-to-telomere assembled and centromere annotated genomes of the two main subspecies of the button mushroom Agaricus bisporus reveal especially polymorphic chromosome ends.</title>
        <authorList>
            <person name="Sonnenberg A.S.M."/>
            <person name="Sedaghat-Telgerd N."/>
            <person name="Lavrijssen B."/>
            <person name="Ohm R.A."/>
            <person name="Hendrickx P.M."/>
            <person name="Scholtmeijer K."/>
            <person name="Baars J.J.P."/>
            <person name="van Peer A."/>
        </authorList>
    </citation>
    <scope>NUCLEOTIDE SEQUENCE [LARGE SCALE GENOMIC DNA]</scope>
    <source>
        <strain evidence="6 7">H119_p4</strain>
    </source>
</reference>
<proteinExistence type="inferred from homology"/>
<dbReference type="InterPro" id="IPR042272">
    <property type="entry name" value="ATP12_ATP_synth-F1-assembly_N"/>
</dbReference>
<dbReference type="Proteomes" id="UP000629468">
    <property type="component" value="Unassembled WGS sequence"/>
</dbReference>
<evidence type="ECO:0000313" key="6">
    <source>
        <dbReference type="EMBL" id="KAF7777541.1"/>
    </source>
</evidence>
<gene>
    <name evidence="6" type="ORF">Agabi119p4_3613</name>
</gene>
<dbReference type="Gene3D" id="1.10.3580.10">
    <property type="entry name" value="ATP12 ATPase"/>
    <property type="match status" value="1"/>
</dbReference>
<dbReference type="SUPFAM" id="SSF160909">
    <property type="entry name" value="ATP12-like"/>
    <property type="match status" value="1"/>
</dbReference>
<dbReference type="PANTHER" id="PTHR21013:SF10">
    <property type="entry name" value="ATP SYNTHASE MITOCHONDRIAL F1 COMPLEX ASSEMBLY FACTOR 2"/>
    <property type="match status" value="1"/>
</dbReference>